<dbReference type="AlphaFoldDB" id="A0A1Z4JJ34"/>
<organism evidence="2 3">
    <name type="scientific">Leptolyngbya boryana NIES-2135</name>
    <dbReference type="NCBI Taxonomy" id="1973484"/>
    <lineage>
        <taxon>Bacteria</taxon>
        <taxon>Bacillati</taxon>
        <taxon>Cyanobacteriota</taxon>
        <taxon>Cyanophyceae</taxon>
        <taxon>Leptolyngbyales</taxon>
        <taxon>Leptolyngbyaceae</taxon>
        <taxon>Leptolyngbya group</taxon>
        <taxon>Leptolyngbya</taxon>
    </lineage>
</organism>
<protein>
    <submittedName>
        <fullName evidence="2">Uncharacterized protein</fullName>
    </submittedName>
</protein>
<proteinExistence type="predicted"/>
<dbReference type="Proteomes" id="UP000217895">
    <property type="component" value="Chromosome"/>
</dbReference>
<evidence type="ECO:0000313" key="3">
    <source>
        <dbReference type="Proteomes" id="UP000217895"/>
    </source>
</evidence>
<dbReference type="EMBL" id="AP018203">
    <property type="protein sequence ID" value="BAY56698.1"/>
    <property type="molecule type" value="Genomic_DNA"/>
</dbReference>
<name>A0A1Z4JJ34_LEPBY</name>
<sequence>MSNNNKQTYCSPQLVEHGTIAGLTHQVVGSGGISTTAAPTTAPTTSGPILPL</sequence>
<reference evidence="2 3" key="1">
    <citation type="submission" date="2017-06" db="EMBL/GenBank/DDBJ databases">
        <title>Genome sequencing of cyanobaciteial culture collection at National Institute for Environmental Studies (NIES).</title>
        <authorList>
            <person name="Hirose Y."/>
            <person name="Shimura Y."/>
            <person name="Fujisawa T."/>
            <person name="Nakamura Y."/>
            <person name="Kawachi M."/>
        </authorList>
    </citation>
    <scope>NUCLEOTIDE SEQUENCE [LARGE SCALE GENOMIC DNA]</scope>
    <source>
        <strain evidence="2 3">NIES-2135</strain>
    </source>
</reference>
<evidence type="ECO:0000313" key="2">
    <source>
        <dbReference type="EMBL" id="BAY56698.1"/>
    </source>
</evidence>
<feature type="region of interest" description="Disordered" evidence="1">
    <location>
        <begin position="30"/>
        <end position="52"/>
    </location>
</feature>
<gene>
    <name evidence="2" type="ORF">NIES2135_35340</name>
</gene>
<keyword evidence="3" id="KW-1185">Reference proteome</keyword>
<feature type="compositionally biased region" description="Low complexity" evidence="1">
    <location>
        <begin position="33"/>
        <end position="52"/>
    </location>
</feature>
<accession>A0A1Z4JJ34</accession>
<evidence type="ECO:0000256" key="1">
    <source>
        <dbReference type="SAM" id="MobiDB-lite"/>
    </source>
</evidence>